<evidence type="ECO:0000256" key="1">
    <source>
        <dbReference type="ARBA" id="ARBA00004651"/>
    </source>
</evidence>
<evidence type="ECO:0000256" key="3">
    <source>
        <dbReference type="ARBA" id="ARBA00022475"/>
    </source>
</evidence>
<dbReference type="InterPro" id="IPR007353">
    <property type="entry name" value="DUF421"/>
</dbReference>
<organism evidence="9 10">
    <name type="scientific">Corynebacterium ammoniagenes</name>
    <name type="common">Brevibacterium ammoniagenes</name>
    <dbReference type="NCBI Taxonomy" id="1697"/>
    <lineage>
        <taxon>Bacteria</taxon>
        <taxon>Bacillati</taxon>
        <taxon>Actinomycetota</taxon>
        <taxon>Actinomycetes</taxon>
        <taxon>Mycobacteriales</taxon>
        <taxon>Corynebacteriaceae</taxon>
        <taxon>Corynebacterium</taxon>
    </lineage>
</organism>
<feature type="domain" description="YetF C-terminal" evidence="8">
    <location>
        <begin position="103"/>
        <end position="168"/>
    </location>
</feature>
<dbReference type="AlphaFoldDB" id="A0AAV5G5V3"/>
<dbReference type="Pfam" id="PF04239">
    <property type="entry name" value="DUF421"/>
    <property type="match status" value="1"/>
</dbReference>
<accession>A0AAV5G5V3</accession>
<dbReference type="PANTHER" id="PTHR34582:SF6">
    <property type="entry name" value="UPF0702 TRANSMEMBRANE PROTEIN YCAP"/>
    <property type="match status" value="1"/>
</dbReference>
<evidence type="ECO:0000256" key="2">
    <source>
        <dbReference type="ARBA" id="ARBA00006448"/>
    </source>
</evidence>
<evidence type="ECO:0000259" key="8">
    <source>
        <dbReference type="Pfam" id="PF04239"/>
    </source>
</evidence>
<feature type="transmembrane region" description="Helical" evidence="7">
    <location>
        <begin position="47"/>
        <end position="71"/>
    </location>
</feature>
<keyword evidence="4 7" id="KW-0812">Transmembrane</keyword>
<comment type="caution">
    <text evidence="9">The sequence shown here is derived from an EMBL/GenBank/DDBJ whole genome shotgun (WGS) entry which is preliminary data.</text>
</comment>
<reference evidence="9" key="1">
    <citation type="submission" date="2021-12" db="EMBL/GenBank/DDBJ databases">
        <title>Draft genome sequence of Corynebacterium ammoniagenes strain T-723.</title>
        <authorList>
            <person name="Matsuzawa M."/>
            <person name="Hiratani M."/>
            <person name="Abe I."/>
            <person name="Tsuji Y."/>
            <person name="Nakamura J."/>
        </authorList>
    </citation>
    <scope>NUCLEOTIDE SEQUENCE</scope>
    <source>
        <strain evidence="9">T-723</strain>
    </source>
</reference>
<dbReference type="EMBL" id="BQKK01000001">
    <property type="protein sequence ID" value="GJN42381.1"/>
    <property type="molecule type" value="Genomic_DNA"/>
</dbReference>
<comment type="subcellular location">
    <subcellularLocation>
        <location evidence="1">Cell membrane</location>
        <topology evidence="1">Multi-pass membrane protein</topology>
    </subcellularLocation>
</comment>
<keyword evidence="5 7" id="KW-1133">Transmembrane helix</keyword>
<dbReference type="Proteomes" id="UP001054925">
    <property type="component" value="Unassembled WGS sequence"/>
</dbReference>
<evidence type="ECO:0000256" key="5">
    <source>
        <dbReference type="ARBA" id="ARBA00022989"/>
    </source>
</evidence>
<protein>
    <submittedName>
        <fullName evidence="9">DUF421 domain-containing protein</fullName>
    </submittedName>
</protein>
<dbReference type="PANTHER" id="PTHR34582">
    <property type="entry name" value="UPF0702 TRANSMEMBRANE PROTEIN YCAP"/>
    <property type="match status" value="1"/>
</dbReference>
<comment type="similarity">
    <text evidence="2">Belongs to the UPF0702 family.</text>
</comment>
<proteinExistence type="inferred from homology"/>
<feature type="transmembrane region" description="Helical" evidence="7">
    <location>
        <begin position="20"/>
        <end position="40"/>
    </location>
</feature>
<evidence type="ECO:0000313" key="10">
    <source>
        <dbReference type="Proteomes" id="UP001054925"/>
    </source>
</evidence>
<evidence type="ECO:0000313" key="9">
    <source>
        <dbReference type="EMBL" id="GJN42381.1"/>
    </source>
</evidence>
<gene>
    <name evidence="9" type="ORF">CAT723_08600</name>
</gene>
<evidence type="ECO:0000256" key="7">
    <source>
        <dbReference type="SAM" id="Phobius"/>
    </source>
</evidence>
<name>A0AAV5G5V3_CORAM</name>
<dbReference type="InterPro" id="IPR023090">
    <property type="entry name" value="UPF0702_alpha/beta_dom_sf"/>
</dbReference>
<sequence>MSWTDAIMDQARQQLYIDPARIPIVILAAVAIYLVFLMLVKIFGSRVLASMSASDAVVIIMFGAVAGRVLIGHPPTLATGIIGLATLMALQAFFGLLREKIGIGHIIDRDPILLMFDGTIVSNGLRKSHFSYDDVRTSIRNAGLGSFTQVQAMILEPSGDVSIIRVGTKLDPEILQDVRGAQELLQAPKQQPHP</sequence>
<feature type="transmembrane region" description="Helical" evidence="7">
    <location>
        <begin position="77"/>
        <end position="97"/>
    </location>
</feature>
<dbReference type="GO" id="GO:0005886">
    <property type="term" value="C:plasma membrane"/>
    <property type="evidence" value="ECO:0007669"/>
    <property type="project" value="UniProtKB-SubCell"/>
</dbReference>
<evidence type="ECO:0000256" key="6">
    <source>
        <dbReference type="ARBA" id="ARBA00023136"/>
    </source>
</evidence>
<keyword evidence="3" id="KW-1003">Cell membrane</keyword>
<evidence type="ECO:0000256" key="4">
    <source>
        <dbReference type="ARBA" id="ARBA00022692"/>
    </source>
</evidence>
<dbReference type="Gene3D" id="3.30.240.20">
    <property type="entry name" value="bsu07140 like domains"/>
    <property type="match status" value="1"/>
</dbReference>
<keyword evidence="6 7" id="KW-0472">Membrane</keyword>